<protein>
    <submittedName>
        <fullName evidence="2">Uncharacterized protein</fullName>
    </submittedName>
</protein>
<comment type="caution">
    <text evidence="2">The sequence shown here is derived from an EMBL/GenBank/DDBJ whole genome shotgun (WGS) entry which is preliminary data.</text>
</comment>
<feature type="compositionally biased region" description="Low complexity" evidence="1">
    <location>
        <begin position="348"/>
        <end position="359"/>
    </location>
</feature>
<evidence type="ECO:0000313" key="2">
    <source>
        <dbReference type="EMBL" id="CAK9086620.1"/>
    </source>
</evidence>
<proteinExistence type="predicted"/>
<feature type="compositionally biased region" description="Basic and acidic residues" evidence="1">
    <location>
        <begin position="597"/>
        <end position="629"/>
    </location>
</feature>
<feature type="compositionally biased region" description="Basic and acidic residues" evidence="1">
    <location>
        <begin position="322"/>
        <end position="334"/>
    </location>
</feature>
<feature type="region of interest" description="Disordered" evidence="1">
    <location>
        <begin position="444"/>
        <end position="464"/>
    </location>
</feature>
<accession>A0ABP0QGN5</accession>
<dbReference type="Proteomes" id="UP001642484">
    <property type="component" value="Unassembled WGS sequence"/>
</dbReference>
<gene>
    <name evidence="2" type="ORF">CCMP2556_LOCUS41951</name>
</gene>
<reference evidence="2 3" key="1">
    <citation type="submission" date="2024-02" db="EMBL/GenBank/DDBJ databases">
        <authorList>
            <person name="Chen Y."/>
            <person name="Shah S."/>
            <person name="Dougan E. K."/>
            <person name="Thang M."/>
            <person name="Chan C."/>
        </authorList>
    </citation>
    <scope>NUCLEOTIDE SEQUENCE [LARGE SCALE GENOMIC DNA]</scope>
</reference>
<evidence type="ECO:0000256" key="1">
    <source>
        <dbReference type="SAM" id="MobiDB-lite"/>
    </source>
</evidence>
<feature type="region of interest" description="Disordered" evidence="1">
    <location>
        <begin position="304"/>
        <end position="361"/>
    </location>
</feature>
<organism evidence="2 3">
    <name type="scientific">Durusdinium trenchii</name>
    <dbReference type="NCBI Taxonomy" id="1381693"/>
    <lineage>
        <taxon>Eukaryota</taxon>
        <taxon>Sar</taxon>
        <taxon>Alveolata</taxon>
        <taxon>Dinophyceae</taxon>
        <taxon>Suessiales</taxon>
        <taxon>Symbiodiniaceae</taxon>
        <taxon>Durusdinium</taxon>
    </lineage>
</organism>
<sequence>MALDIASKPTLASYNIRPDAFDPKRPMGPNALQTAKDRDEAMLAVVDRQAEVADGKIKSRDYRGAITLLRRTYNLALAHRTAAPPNETPLVVTVAASCVQVQLCCALSRIGRHGPALQEAIRAKESLDDVWATLTGAAWDMAEAESSGDMRKPHPALRSHIVNPPCWLERAICCGIQSRLCIAMEMEFLLSKEEMQSQHSQLLWSLRSASHTTSQVTIATATSMVGFPSGGLPSEDDVEGEEIEALEGEQEELPPSFSEMQQIHQLYSEALELASQLLPNGHAVALDAQNAQRCAMKRWEEVSEASCPATETVETETVSQEAVDHQSRRDEHAKALSTSTGEAEHAEVAPAPATPSTPTVQWLPELPSKFLKGRQRPKPLSGFPHRSVTMPALQSALSPQEPTVEAVAVRRNTDSVSHGDWVKRAPPGDVFYRSLPWSFGIKSPKKGRKKKKAENIGISSEPSEADPFKDWAKEFMHLENMTLFQRKLRTLDGLSSLHTDMKIETKRFRQFMQDLEMYGGEEQERLGNNRILFSDAGMKALKIGQQRNEQLRNKAWKTSAYGQMFMAREKQLFTYYGLSRQYEKGIDVKSLRRLMEESYNRTPGEKQRRKQEEEQKRRQEQEEAERQKSELAAIGFRKKKKQVTQRVASPPKRAETMRV</sequence>
<evidence type="ECO:0000313" key="3">
    <source>
        <dbReference type="Proteomes" id="UP001642484"/>
    </source>
</evidence>
<dbReference type="EMBL" id="CAXAMN010024428">
    <property type="protein sequence ID" value="CAK9086620.1"/>
    <property type="molecule type" value="Genomic_DNA"/>
</dbReference>
<feature type="region of interest" description="Disordered" evidence="1">
    <location>
        <begin position="597"/>
        <end position="659"/>
    </location>
</feature>
<name>A0ABP0QGN5_9DINO</name>
<keyword evidence="3" id="KW-1185">Reference proteome</keyword>